<sequence>MYHQHCVQLHNRQNAEHVTTCGYLDGNPKSSRTADPGYGCRVDTARGLWGFCPTTVISASDCGLAGFCVDSHSCTSGCGRLSDRTDVTTFSCEPKQFCSTVLLLNGPDQSYEYIACGAKAGTDTLLAAPKSVEASTTSTSTSSATQTTIASSSTPVPSSAITSSISQSASTATQQSPLASLPSSTPPVSASSSSNSPNIGAIVGGVIAALTVICLTILGVLLIRRKHLIAHKTAKLPDYTYDGQSAPTMDTAYGSVRGPKGYQWDSSHGPVEMQGGYAGNSEPFELMGRARSAD</sequence>
<reference evidence="3 4" key="1">
    <citation type="journal article" date="2013" name="PLoS Genet.">
        <title>Comparative genome structure, secondary metabolite, and effector coding capacity across Cochliobolus pathogens.</title>
        <authorList>
            <person name="Condon B.J."/>
            <person name="Leng Y."/>
            <person name="Wu D."/>
            <person name="Bushley K.E."/>
            <person name="Ohm R.A."/>
            <person name="Otillar R."/>
            <person name="Martin J."/>
            <person name="Schackwitz W."/>
            <person name="Grimwood J."/>
            <person name="MohdZainudin N."/>
            <person name="Xue C."/>
            <person name="Wang R."/>
            <person name="Manning V.A."/>
            <person name="Dhillon B."/>
            <person name="Tu Z.J."/>
            <person name="Steffenson B.J."/>
            <person name="Salamov A."/>
            <person name="Sun H."/>
            <person name="Lowry S."/>
            <person name="LaButti K."/>
            <person name="Han J."/>
            <person name="Copeland A."/>
            <person name="Lindquist E."/>
            <person name="Barry K."/>
            <person name="Schmutz J."/>
            <person name="Baker S.E."/>
            <person name="Ciuffetti L.M."/>
            <person name="Grigoriev I.V."/>
            <person name="Zhong S."/>
            <person name="Turgeon B.G."/>
        </authorList>
    </citation>
    <scope>NUCLEOTIDE SEQUENCE [LARGE SCALE GENOMIC DNA]</scope>
    <source>
        <strain evidence="3 4">FI3</strain>
    </source>
</reference>
<dbReference type="RefSeq" id="XP_014556195.1">
    <property type="nucleotide sequence ID" value="XM_014700709.1"/>
</dbReference>
<gene>
    <name evidence="3" type="ORF">COCVIDRAFT_38247</name>
</gene>
<protein>
    <submittedName>
        <fullName evidence="3">Uncharacterized protein</fullName>
    </submittedName>
</protein>
<evidence type="ECO:0000313" key="3">
    <source>
        <dbReference type="EMBL" id="EUN26621.1"/>
    </source>
</evidence>
<name>W7EEK7_BIPV3</name>
<dbReference type="CDD" id="cd12087">
    <property type="entry name" value="TM_EGFR-like"/>
    <property type="match status" value="1"/>
</dbReference>
<dbReference type="HOGENOM" id="CLU_054422_0_0_1"/>
<keyword evidence="2" id="KW-1133">Transmembrane helix</keyword>
<dbReference type="GeneID" id="26256361"/>
<accession>W7EEK7</accession>
<keyword evidence="2" id="KW-0472">Membrane</keyword>
<dbReference type="EMBL" id="KI968738">
    <property type="protein sequence ID" value="EUN26621.1"/>
    <property type="molecule type" value="Genomic_DNA"/>
</dbReference>
<keyword evidence="2" id="KW-0812">Transmembrane</keyword>
<keyword evidence="4" id="KW-1185">Reference proteome</keyword>
<feature type="transmembrane region" description="Helical" evidence="2">
    <location>
        <begin position="199"/>
        <end position="223"/>
    </location>
</feature>
<dbReference type="Proteomes" id="UP000054337">
    <property type="component" value="Unassembled WGS sequence"/>
</dbReference>
<evidence type="ECO:0000256" key="1">
    <source>
        <dbReference type="SAM" id="MobiDB-lite"/>
    </source>
</evidence>
<proteinExistence type="predicted"/>
<dbReference type="OrthoDB" id="3547571at2759"/>
<dbReference type="AlphaFoldDB" id="W7EEK7"/>
<feature type="region of interest" description="Disordered" evidence="1">
    <location>
        <begin position="136"/>
        <end position="195"/>
    </location>
</feature>
<feature type="region of interest" description="Disordered" evidence="1">
    <location>
        <begin position="274"/>
        <end position="294"/>
    </location>
</feature>
<evidence type="ECO:0000256" key="2">
    <source>
        <dbReference type="SAM" id="Phobius"/>
    </source>
</evidence>
<organism evidence="3 4">
    <name type="scientific">Bipolaris victoriae (strain FI3)</name>
    <name type="common">Victoria blight of oats agent</name>
    <name type="synonym">Cochliobolus victoriae</name>
    <dbReference type="NCBI Taxonomy" id="930091"/>
    <lineage>
        <taxon>Eukaryota</taxon>
        <taxon>Fungi</taxon>
        <taxon>Dikarya</taxon>
        <taxon>Ascomycota</taxon>
        <taxon>Pezizomycotina</taxon>
        <taxon>Dothideomycetes</taxon>
        <taxon>Pleosporomycetidae</taxon>
        <taxon>Pleosporales</taxon>
        <taxon>Pleosporineae</taxon>
        <taxon>Pleosporaceae</taxon>
        <taxon>Bipolaris</taxon>
    </lineage>
</organism>
<evidence type="ECO:0000313" key="4">
    <source>
        <dbReference type="Proteomes" id="UP000054337"/>
    </source>
</evidence>